<evidence type="ECO:0000313" key="11">
    <source>
        <dbReference type="Proteomes" id="UP000707451"/>
    </source>
</evidence>
<evidence type="ECO:0000256" key="8">
    <source>
        <dbReference type="SAM" id="MobiDB-lite"/>
    </source>
</evidence>
<dbReference type="Proteomes" id="UP000707451">
    <property type="component" value="Unassembled WGS sequence"/>
</dbReference>
<dbReference type="EMBL" id="JAHRHY010000012">
    <property type="protein sequence ID" value="KAG9064965.1"/>
    <property type="molecule type" value="Genomic_DNA"/>
</dbReference>
<dbReference type="InterPro" id="IPR043151">
    <property type="entry name" value="BAH_sf"/>
</dbReference>
<evidence type="ECO:0000256" key="5">
    <source>
        <dbReference type="ARBA" id="ARBA00023125"/>
    </source>
</evidence>
<keyword evidence="7" id="KW-0547">Nucleotide-binding</keyword>
<dbReference type="Gene3D" id="3.40.50.300">
    <property type="entry name" value="P-loop containing nucleotide triphosphate hydrolases"/>
    <property type="match status" value="1"/>
</dbReference>
<dbReference type="GO" id="GO:0005664">
    <property type="term" value="C:nuclear origin of replication recognition complex"/>
    <property type="evidence" value="ECO:0007669"/>
    <property type="project" value="TreeGrafter"/>
</dbReference>
<evidence type="ECO:0000259" key="9">
    <source>
        <dbReference type="PROSITE" id="PS51038"/>
    </source>
</evidence>
<comment type="function">
    <text evidence="7">Component of the origin recognition complex (ORC) that binds origins of replication. DNA-binding is ATP-dependent, however specific DNA sequences that define origins of replication have not been identified so far. ORC is required to assemble the pre-replication complex necessary to initiate DNA replication.</text>
</comment>
<evidence type="ECO:0000256" key="1">
    <source>
        <dbReference type="ARBA" id="ARBA00004123"/>
    </source>
</evidence>
<dbReference type="InterPro" id="IPR041083">
    <property type="entry name" value="AAA_lid_10"/>
</dbReference>
<keyword evidence="3" id="KW-0479">Metal-binding</keyword>
<dbReference type="Gene3D" id="2.30.30.490">
    <property type="match status" value="1"/>
</dbReference>
<gene>
    <name evidence="10" type="primary">ORC1</name>
    <name evidence="10" type="ORF">KI688_002283</name>
</gene>
<dbReference type="GO" id="GO:0005524">
    <property type="term" value="F:ATP binding"/>
    <property type="evidence" value="ECO:0007669"/>
    <property type="project" value="UniProtKB-KW"/>
</dbReference>
<dbReference type="PANTHER" id="PTHR10763">
    <property type="entry name" value="CELL DIVISION CONTROL PROTEIN 6-RELATED"/>
    <property type="match status" value="1"/>
</dbReference>
<dbReference type="SUPFAM" id="SSF46785">
    <property type="entry name" value="Winged helix' DNA-binding domain"/>
    <property type="match status" value="1"/>
</dbReference>
<comment type="similarity">
    <text evidence="7">Belongs to the ORC1 family.</text>
</comment>
<keyword evidence="2 7" id="KW-0235">DNA replication</keyword>
<protein>
    <recommendedName>
        <fullName evidence="7">Origin recognition complex subunit 1</fullName>
    </recommendedName>
</protein>
<feature type="region of interest" description="Disordered" evidence="8">
    <location>
        <begin position="1"/>
        <end position="44"/>
    </location>
</feature>
<dbReference type="SUPFAM" id="SSF52540">
    <property type="entry name" value="P-loop containing nucleoside triphosphate hydrolases"/>
    <property type="match status" value="1"/>
</dbReference>
<proteinExistence type="inferred from homology"/>
<evidence type="ECO:0000313" key="10">
    <source>
        <dbReference type="EMBL" id="KAG9064965.1"/>
    </source>
</evidence>
<dbReference type="InterPro" id="IPR050311">
    <property type="entry name" value="ORC1/CDC6"/>
</dbReference>
<organism evidence="10 11">
    <name type="scientific">Linnemannia hyalina</name>
    <dbReference type="NCBI Taxonomy" id="64524"/>
    <lineage>
        <taxon>Eukaryota</taxon>
        <taxon>Fungi</taxon>
        <taxon>Fungi incertae sedis</taxon>
        <taxon>Mucoromycota</taxon>
        <taxon>Mortierellomycotina</taxon>
        <taxon>Mortierellomycetes</taxon>
        <taxon>Mortierellales</taxon>
        <taxon>Mortierellaceae</taxon>
        <taxon>Linnemannia</taxon>
    </lineage>
</organism>
<keyword evidence="6 7" id="KW-0539">Nucleus</keyword>
<comment type="caution">
    <text evidence="10">The sequence shown here is derived from an EMBL/GenBank/DDBJ whole genome shotgun (WGS) entry which is preliminary data.</text>
</comment>
<comment type="subcellular location">
    <subcellularLocation>
        <location evidence="1 7">Nucleus</location>
    </subcellularLocation>
</comment>
<dbReference type="GO" id="GO:0006270">
    <property type="term" value="P:DNA replication initiation"/>
    <property type="evidence" value="ECO:0007669"/>
    <property type="project" value="TreeGrafter"/>
</dbReference>
<comment type="subunit">
    <text evidence="7">ORC is composed of six subunits.</text>
</comment>
<dbReference type="OrthoDB" id="1926878at2759"/>
<evidence type="ECO:0000256" key="6">
    <source>
        <dbReference type="ARBA" id="ARBA00023242"/>
    </source>
</evidence>
<keyword evidence="5 7" id="KW-0238">DNA-binding</keyword>
<dbReference type="GO" id="GO:0033314">
    <property type="term" value="P:mitotic DNA replication checkpoint signaling"/>
    <property type="evidence" value="ECO:0007669"/>
    <property type="project" value="TreeGrafter"/>
</dbReference>
<keyword evidence="11" id="KW-1185">Reference proteome</keyword>
<feature type="compositionally biased region" description="Acidic residues" evidence="8">
    <location>
        <begin position="30"/>
        <end position="39"/>
    </location>
</feature>
<feature type="domain" description="BAH" evidence="9">
    <location>
        <begin position="88"/>
        <end position="223"/>
    </location>
</feature>
<feature type="compositionally biased region" description="Polar residues" evidence="8">
    <location>
        <begin position="287"/>
        <end position="298"/>
    </location>
</feature>
<evidence type="ECO:0000256" key="3">
    <source>
        <dbReference type="ARBA" id="ARBA00022723"/>
    </source>
</evidence>
<feature type="compositionally biased region" description="Acidic residues" evidence="8">
    <location>
        <begin position="235"/>
        <end position="245"/>
    </location>
</feature>
<feature type="region of interest" description="Disordered" evidence="8">
    <location>
        <begin position="213"/>
        <end position="299"/>
    </location>
</feature>
<feature type="region of interest" description="Disordered" evidence="8">
    <location>
        <begin position="50"/>
        <end position="69"/>
    </location>
</feature>
<dbReference type="InterPro" id="IPR036390">
    <property type="entry name" value="WH_DNA-bd_sf"/>
</dbReference>
<dbReference type="Pfam" id="PF01426">
    <property type="entry name" value="BAH"/>
    <property type="match status" value="1"/>
</dbReference>
<dbReference type="AlphaFoldDB" id="A0A9P7XPB7"/>
<dbReference type="PROSITE" id="PS51038">
    <property type="entry name" value="BAH"/>
    <property type="match status" value="1"/>
</dbReference>
<name>A0A9P7XPB7_9FUNG</name>
<dbReference type="InterPro" id="IPR001025">
    <property type="entry name" value="BAH_dom"/>
</dbReference>
<keyword evidence="4" id="KW-0460">Magnesium</keyword>
<accession>A0A9P7XPB7</accession>
<dbReference type="GO" id="GO:0003688">
    <property type="term" value="F:DNA replication origin binding"/>
    <property type="evidence" value="ECO:0007669"/>
    <property type="project" value="TreeGrafter"/>
</dbReference>
<dbReference type="PANTHER" id="PTHR10763:SF23">
    <property type="entry name" value="ORIGIN RECOGNITION COMPLEX SUBUNIT 1"/>
    <property type="match status" value="1"/>
</dbReference>
<feature type="compositionally biased region" description="Basic and acidic residues" evidence="8">
    <location>
        <begin position="246"/>
        <end position="255"/>
    </location>
</feature>
<dbReference type="GO" id="GO:0046872">
    <property type="term" value="F:metal ion binding"/>
    <property type="evidence" value="ECO:0007669"/>
    <property type="project" value="UniProtKB-KW"/>
</dbReference>
<dbReference type="InterPro" id="IPR027417">
    <property type="entry name" value="P-loop_NTPase"/>
</dbReference>
<dbReference type="Pfam" id="PF17872">
    <property type="entry name" value="AAA_lid_10"/>
    <property type="match status" value="1"/>
</dbReference>
<dbReference type="Pfam" id="PF09079">
    <property type="entry name" value="WHD_Cdc6"/>
    <property type="match status" value="1"/>
</dbReference>
<feature type="compositionally biased region" description="Basic and acidic residues" evidence="8">
    <location>
        <begin position="224"/>
        <end position="234"/>
    </location>
</feature>
<dbReference type="InterPro" id="IPR015163">
    <property type="entry name" value="Cdc6_C"/>
</dbReference>
<sequence length="581" mass="65349">MVTTTQRVNNRLAKAKSQAQRDILYPPSDSDSDDDELEWVGEPLNKDTLIRRTSSKTTDSSDIPSRKATRGSGLSNIPYYKAFKKGDTIYSIGDIVLLRNEQYSQRFDHPYIAQILSLWETEDGDCEGDFRWFHQGDDIAKLRRYQRTGNFPESLECGEIVYTLDDDKNDINTVIAKGKVLNEMQWREKFGEAGTSLAIEERDMTFFCRVQEQHEAERSDDDVRDQAYSERASDLEQETSEEESDESTKNLPEKRQPKKAVVATPKKRPSRNVAKIPSRSKSLVIKTPTTQRSISATAPKTDFEHARNRLHVKAVPDSLPCREDEFLEIQEHLESAIEDGTGSCIYISGVPGTGKTATVLEVIRSLQAKAEEGIVESRLEGIQAFRREAIEFAARKVGAVSGDARRALDICRRAVEIVETNAQKAEDQRRLKAGRNPFEDLGPAPDPEQVTIRTVDQAIKEMFASPNVRLIQTASLHQKLFLVALTARLRRLGLAEVEFSEIAHAHLQMCRLHNIEPPMLSDLSAICASLGSSRCLLVESGKQDLHQRVRLSVSEEDVIMALKVDPLFRRLLDTLPSAPVT</sequence>
<evidence type="ECO:0000256" key="4">
    <source>
        <dbReference type="ARBA" id="ARBA00022842"/>
    </source>
</evidence>
<evidence type="ECO:0000256" key="7">
    <source>
        <dbReference type="RuleBase" id="RU365058"/>
    </source>
</evidence>
<dbReference type="GO" id="GO:0003682">
    <property type="term" value="F:chromatin binding"/>
    <property type="evidence" value="ECO:0007669"/>
    <property type="project" value="InterPro"/>
</dbReference>
<keyword evidence="7" id="KW-0067">ATP-binding</keyword>
<dbReference type="CDD" id="cd04370">
    <property type="entry name" value="BAH"/>
    <property type="match status" value="1"/>
</dbReference>
<evidence type="ECO:0000256" key="2">
    <source>
        <dbReference type="ARBA" id="ARBA00022705"/>
    </source>
</evidence>
<reference evidence="10" key="1">
    <citation type="submission" date="2021-06" db="EMBL/GenBank/DDBJ databases">
        <title>Genome Sequence of Mortierella hyaline Strain SCG-10, a Cold-Adapted, Nitrate-Reducing Fungus Isolated from Soil in Minnesota, USA.</title>
        <authorList>
            <person name="Aldossari N."/>
        </authorList>
    </citation>
    <scope>NUCLEOTIDE SEQUENCE</scope>
    <source>
        <strain evidence="10">SCG-10</strain>
    </source>
</reference>